<evidence type="ECO:0000313" key="2">
    <source>
        <dbReference type="EMBL" id="GMN73823.1"/>
    </source>
</evidence>
<reference evidence="2" key="1">
    <citation type="submission" date="2023-07" db="EMBL/GenBank/DDBJ databases">
        <title>draft genome sequence of fig (Ficus carica).</title>
        <authorList>
            <person name="Takahashi T."/>
            <person name="Nishimura K."/>
        </authorList>
    </citation>
    <scope>NUCLEOTIDE SEQUENCE</scope>
</reference>
<name>A0AA88EFW2_FICCA</name>
<gene>
    <name evidence="1" type="ORF">TIFTF001_054362</name>
    <name evidence="2" type="ORF">TIFTF001_054364</name>
</gene>
<evidence type="ECO:0000313" key="3">
    <source>
        <dbReference type="Proteomes" id="UP001187192"/>
    </source>
</evidence>
<sequence length="222" mass="25015">MKGESAQLLFDPLHSKPNLVYCARSRWQAVLAHLLPNVPCLPPSEPISSFPVAPSSGPPLSLVTIGLSSLWNCGLCFLPLRREYIRFPLTVGGANHVCFLLQPSQRLHLFPWVDSGVLDIGDAGFLSNFLIARLIWVSRVSSPWAYTRIPSGRLVLGRVCSSDSWHRYRRWPMRRRLGSAKQARSKGLITYYFRVGNHRAEPFLPALIRLHRPCTPPPARTQ</sequence>
<protein>
    <submittedName>
        <fullName evidence="2">Uncharacterized protein</fullName>
    </submittedName>
</protein>
<proteinExistence type="predicted"/>
<dbReference type="EMBL" id="BTGU01014472">
    <property type="protein sequence ID" value="GMN73823.1"/>
    <property type="molecule type" value="Genomic_DNA"/>
</dbReference>
<accession>A0AA88EFW2</accession>
<keyword evidence="3" id="KW-1185">Reference proteome</keyword>
<evidence type="ECO:0000313" key="1">
    <source>
        <dbReference type="EMBL" id="GMN73807.1"/>
    </source>
</evidence>
<dbReference type="AlphaFoldDB" id="A0AA88EFW2"/>
<dbReference type="Proteomes" id="UP001187192">
    <property type="component" value="Unassembled WGS sequence"/>
</dbReference>
<organism evidence="2 3">
    <name type="scientific">Ficus carica</name>
    <name type="common">Common fig</name>
    <dbReference type="NCBI Taxonomy" id="3494"/>
    <lineage>
        <taxon>Eukaryota</taxon>
        <taxon>Viridiplantae</taxon>
        <taxon>Streptophyta</taxon>
        <taxon>Embryophyta</taxon>
        <taxon>Tracheophyta</taxon>
        <taxon>Spermatophyta</taxon>
        <taxon>Magnoliopsida</taxon>
        <taxon>eudicotyledons</taxon>
        <taxon>Gunneridae</taxon>
        <taxon>Pentapetalae</taxon>
        <taxon>rosids</taxon>
        <taxon>fabids</taxon>
        <taxon>Rosales</taxon>
        <taxon>Moraceae</taxon>
        <taxon>Ficeae</taxon>
        <taxon>Ficus</taxon>
    </lineage>
</organism>
<dbReference type="EMBL" id="BTGU01014470">
    <property type="protein sequence ID" value="GMN73807.1"/>
    <property type="molecule type" value="Genomic_DNA"/>
</dbReference>
<comment type="caution">
    <text evidence="2">The sequence shown here is derived from an EMBL/GenBank/DDBJ whole genome shotgun (WGS) entry which is preliminary data.</text>
</comment>